<dbReference type="EMBL" id="JACHVB010000034">
    <property type="protein sequence ID" value="MBC2594875.1"/>
    <property type="molecule type" value="Genomic_DNA"/>
</dbReference>
<organism evidence="3 4">
    <name type="scientific">Ruficoccus amylovorans</name>
    <dbReference type="NCBI Taxonomy" id="1804625"/>
    <lineage>
        <taxon>Bacteria</taxon>
        <taxon>Pseudomonadati</taxon>
        <taxon>Verrucomicrobiota</taxon>
        <taxon>Opitutia</taxon>
        <taxon>Puniceicoccales</taxon>
        <taxon>Cerasicoccaceae</taxon>
        <taxon>Ruficoccus</taxon>
    </lineage>
</organism>
<comment type="caution">
    <text evidence="3">The sequence shown here is derived from an EMBL/GenBank/DDBJ whole genome shotgun (WGS) entry which is preliminary data.</text>
</comment>
<dbReference type="AlphaFoldDB" id="A0A842HE74"/>
<keyword evidence="2" id="KW-0472">Membrane</keyword>
<feature type="transmembrane region" description="Helical" evidence="2">
    <location>
        <begin position="39"/>
        <end position="64"/>
    </location>
</feature>
<keyword evidence="2" id="KW-0812">Transmembrane</keyword>
<feature type="region of interest" description="Disordered" evidence="1">
    <location>
        <begin position="1"/>
        <end position="21"/>
    </location>
</feature>
<proteinExistence type="predicted"/>
<gene>
    <name evidence="3" type="ORF">H5P28_11455</name>
</gene>
<evidence type="ECO:0000256" key="2">
    <source>
        <dbReference type="SAM" id="Phobius"/>
    </source>
</evidence>
<feature type="transmembrane region" description="Helical" evidence="2">
    <location>
        <begin position="125"/>
        <end position="150"/>
    </location>
</feature>
<evidence type="ECO:0000256" key="1">
    <source>
        <dbReference type="SAM" id="MobiDB-lite"/>
    </source>
</evidence>
<reference evidence="3 4" key="1">
    <citation type="submission" date="2020-07" db="EMBL/GenBank/DDBJ databases">
        <authorList>
            <person name="Feng X."/>
        </authorList>
    </citation>
    <scope>NUCLEOTIDE SEQUENCE [LARGE SCALE GENOMIC DNA]</scope>
    <source>
        <strain evidence="3 4">JCM31066</strain>
    </source>
</reference>
<keyword evidence="4" id="KW-1185">Reference proteome</keyword>
<name>A0A842HE74_9BACT</name>
<sequence>MNNIPVIQPVSQQAHAQTRSKPAKPSFLSRFRERGWSNLWFIPYFYIFIYLPYIVTIFLTKYIIASLLTTFFQEPLGRHFESLHGLSQSAMNDVIASRLWEVSLWPVVGPYKALEACYVGDIIELVVTLAFILAVVFSPAIIFYMLYLALQKILNRK</sequence>
<keyword evidence="2" id="KW-1133">Transmembrane helix</keyword>
<dbReference type="Proteomes" id="UP000546464">
    <property type="component" value="Unassembled WGS sequence"/>
</dbReference>
<evidence type="ECO:0000313" key="3">
    <source>
        <dbReference type="EMBL" id="MBC2594875.1"/>
    </source>
</evidence>
<accession>A0A842HE74</accession>
<evidence type="ECO:0000313" key="4">
    <source>
        <dbReference type="Proteomes" id="UP000546464"/>
    </source>
</evidence>
<feature type="compositionally biased region" description="Polar residues" evidence="1">
    <location>
        <begin position="1"/>
        <end position="20"/>
    </location>
</feature>
<dbReference type="RefSeq" id="WP_185675835.1">
    <property type="nucleotide sequence ID" value="NZ_JACHVB010000034.1"/>
</dbReference>
<protein>
    <submittedName>
        <fullName evidence="3">Uncharacterized protein</fullName>
    </submittedName>
</protein>